<gene>
    <name evidence="2" type="ORF">IFM89_023694</name>
</gene>
<feature type="compositionally biased region" description="Polar residues" evidence="1">
    <location>
        <begin position="1"/>
        <end position="12"/>
    </location>
</feature>
<name>A0A835LBL2_9MAGN</name>
<proteinExistence type="predicted"/>
<keyword evidence="3" id="KW-1185">Reference proteome</keyword>
<accession>A0A835LBL2</accession>
<evidence type="ECO:0000256" key="1">
    <source>
        <dbReference type="SAM" id="MobiDB-lite"/>
    </source>
</evidence>
<reference evidence="2 3" key="1">
    <citation type="submission" date="2020-10" db="EMBL/GenBank/DDBJ databases">
        <title>The Coptis chinensis genome and diversification of protoberbering-type alkaloids.</title>
        <authorList>
            <person name="Wang B."/>
            <person name="Shu S."/>
            <person name="Song C."/>
            <person name="Liu Y."/>
        </authorList>
    </citation>
    <scope>NUCLEOTIDE SEQUENCE [LARGE SCALE GENOMIC DNA]</scope>
    <source>
        <strain evidence="2">HL-2020</strain>
        <tissue evidence="2">Leaf</tissue>
    </source>
</reference>
<feature type="compositionally biased region" description="Polar residues" evidence="1">
    <location>
        <begin position="29"/>
        <end position="38"/>
    </location>
</feature>
<organism evidence="2 3">
    <name type="scientific">Coptis chinensis</name>
    <dbReference type="NCBI Taxonomy" id="261450"/>
    <lineage>
        <taxon>Eukaryota</taxon>
        <taxon>Viridiplantae</taxon>
        <taxon>Streptophyta</taxon>
        <taxon>Embryophyta</taxon>
        <taxon>Tracheophyta</taxon>
        <taxon>Spermatophyta</taxon>
        <taxon>Magnoliopsida</taxon>
        <taxon>Ranunculales</taxon>
        <taxon>Ranunculaceae</taxon>
        <taxon>Coptidoideae</taxon>
        <taxon>Coptis</taxon>
    </lineage>
</organism>
<evidence type="ECO:0000313" key="2">
    <source>
        <dbReference type="EMBL" id="KAF9589418.1"/>
    </source>
</evidence>
<feature type="region of interest" description="Disordered" evidence="1">
    <location>
        <begin position="1"/>
        <end position="41"/>
    </location>
</feature>
<comment type="caution">
    <text evidence="2">The sequence shown here is derived from an EMBL/GenBank/DDBJ whole genome shotgun (WGS) entry which is preliminary data.</text>
</comment>
<evidence type="ECO:0000313" key="3">
    <source>
        <dbReference type="Proteomes" id="UP000631114"/>
    </source>
</evidence>
<dbReference type="AlphaFoldDB" id="A0A835LBL2"/>
<dbReference type="Proteomes" id="UP000631114">
    <property type="component" value="Unassembled WGS sequence"/>
</dbReference>
<dbReference type="EMBL" id="JADFTS010000009">
    <property type="protein sequence ID" value="KAF9589418.1"/>
    <property type="molecule type" value="Genomic_DNA"/>
</dbReference>
<sequence length="106" mass="12543">MKEQTPNKTMESVVSDVKKFPIPNEDDNYSSTDENFTSRSDEQHLEIDARCSGALDILRVYMWPCSSQPHILAHNDKKYLMMSIQFQIEYYHLGRNMHQLLIWSKF</sequence>
<protein>
    <submittedName>
        <fullName evidence="2">Uncharacterized protein</fullName>
    </submittedName>
</protein>